<dbReference type="AlphaFoldDB" id="A0A0A9BJH0"/>
<dbReference type="EMBL" id="GBRH01236525">
    <property type="protein sequence ID" value="JAD61370.1"/>
    <property type="molecule type" value="Transcribed_RNA"/>
</dbReference>
<protein>
    <submittedName>
        <fullName evidence="1">Uncharacterized protein</fullName>
    </submittedName>
</protein>
<reference evidence="1" key="1">
    <citation type="submission" date="2014-09" db="EMBL/GenBank/DDBJ databases">
        <authorList>
            <person name="Magalhaes I.L.F."/>
            <person name="Oliveira U."/>
            <person name="Santos F.R."/>
            <person name="Vidigal T.H.D.A."/>
            <person name="Brescovit A.D."/>
            <person name="Santos A.J."/>
        </authorList>
    </citation>
    <scope>NUCLEOTIDE SEQUENCE</scope>
    <source>
        <tissue evidence="1">Shoot tissue taken approximately 20 cm above the soil surface</tissue>
    </source>
</reference>
<organism evidence="1">
    <name type="scientific">Arundo donax</name>
    <name type="common">Giant reed</name>
    <name type="synonym">Donax arundinaceus</name>
    <dbReference type="NCBI Taxonomy" id="35708"/>
    <lineage>
        <taxon>Eukaryota</taxon>
        <taxon>Viridiplantae</taxon>
        <taxon>Streptophyta</taxon>
        <taxon>Embryophyta</taxon>
        <taxon>Tracheophyta</taxon>
        <taxon>Spermatophyta</taxon>
        <taxon>Magnoliopsida</taxon>
        <taxon>Liliopsida</taxon>
        <taxon>Poales</taxon>
        <taxon>Poaceae</taxon>
        <taxon>PACMAD clade</taxon>
        <taxon>Arundinoideae</taxon>
        <taxon>Arundineae</taxon>
        <taxon>Arundo</taxon>
    </lineage>
</organism>
<evidence type="ECO:0000313" key="1">
    <source>
        <dbReference type="EMBL" id="JAD61370.1"/>
    </source>
</evidence>
<name>A0A0A9BJH0_ARUDO</name>
<proteinExistence type="predicted"/>
<reference evidence="1" key="2">
    <citation type="journal article" date="2015" name="Data Brief">
        <title>Shoot transcriptome of the giant reed, Arundo donax.</title>
        <authorList>
            <person name="Barrero R.A."/>
            <person name="Guerrero F.D."/>
            <person name="Moolhuijzen P."/>
            <person name="Goolsby J.A."/>
            <person name="Tidwell J."/>
            <person name="Bellgard S.E."/>
            <person name="Bellgard M.I."/>
        </authorList>
    </citation>
    <scope>NUCLEOTIDE SEQUENCE</scope>
    <source>
        <tissue evidence="1">Shoot tissue taken approximately 20 cm above the soil surface</tissue>
    </source>
</reference>
<sequence>MTSYIGYTNMSMNSMRCNMRHARHSSFRSWTSLLSEWAILTWTSGRQLLLSLNPKFMGGKRRWIK</sequence>
<accession>A0A0A9BJH0</accession>